<sequence>MQRVEYCKRRDQAPPIGDWSLAFINFYLQCMWVGSRISKFI</sequence>
<reference evidence="1" key="1">
    <citation type="submission" date="2016-02" db="EMBL/GenBank/DDBJ databases">
        <title>WGS assembly of Manihot esculenta.</title>
        <authorList>
            <person name="Bredeson J.V."/>
            <person name="Prochnik S.E."/>
            <person name="Lyons J.B."/>
            <person name="Schmutz J."/>
            <person name="Grimwood J."/>
            <person name="Vrebalov J."/>
            <person name="Bart R.S."/>
            <person name="Amuge T."/>
            <person name="Ferguson M.E."/>
            <person name="Green R."/>
            <person name="Putnam N."/>
            <person name="Stites J."/>
            <person name="Rounsley S."/>
            <person name="Rokhsar D.S."/>
        </authorList>
    </citation>
    <scope>NUCLEOTIDE SEQUENCE [LARGE SCALE GENOMIC DNA]</scope>
    <source>
        <tissue evidence="1">Leaf</tissue>
    </source>
</reference>
<dbReference type="EMBL" id="CM004391">
    <property type="protein sequence ID" value="OAY50479.1"/>
    <property type="molecule type" value="Genomic_DNA"/>
</dbReference>
<dbReference type="AlphaFoldDB" id="A0A2C9VW46"/>
<protein>
    <submittedName>
        <fullName evidence="1">Uncharacterized protein</fullName>
    </submittedName>
</protein>
<name>A0A2C9VW46_MANES</name>
<gene>
    <name evidence="1" type="ORF">MANES_05G139000</name>
</gene>
<evidence type="ECO:0000313" key="1">
    <source>
        <dbReference type="EMBL" id="OAY50479.1"/>
    </source>
</evidence>
<accession>A0A2C9VW46</accession>
<organism evidence="1">
    <name type="scientific">Manihot esculenta</name>
    <name type="common">Cassava</name>
    <name type="synonym">Jatropha manihot</name>
    <dbReference type="NCBI Taxonomy" id="3983"/>
    <lineage>
        <taxon>Eukaryota</taxon>
        <taxon>Viridiplantae</taxon>
        <taxon>Streptophyta</taxon>
        <taxon>Embryophyta</taxon>
        <taxon>Tracheophyta</taxon>
        <taxon>Spermatophyta</taxon>
        <taxon>Magnoliopsida</taxon>
        <taxon>eudicotyledons</taxon>
        <taxon>Gunneridae</taxon>
        <taxon>Pentapetalae</taxon>
        <taxon>rosids</taxon>
        <taxon>fabids</taxon>
        <taxon>Malpighiales</taxon>
        <taxon>Euphorbiaceae</taxon>
        <taxon>Crotonoideae</taxon>
        <taxon>Manihoteae</taxon>
        <taxon>Manihot</taxon>
    </lineage>
</organism>
<proteinExistence type="predicted"/>